<proteinExistence type="predicted"/>
<dbReference type="EMBL" id="LR796256">
    <property type="protein sequence ID" value="CAB4132001.1"/>
    <property type="molecule type" value="Genomic_DNA"/>
</dbReference>
<reference evidence="1" key="1">
    <citation type="submission" date="2020-04" db="EMBL/GenBank/DDBJ databases">
        <authorList>
            <person name="Chiriac C."/>
            <person name="Salcher M."/>
            <person name="Ghai R."/>
            <person name="Kavagutti S V."/>
        </authorList>
    </citation>
    <scope>NUCLEOTIDE SEQUENCE</scope>
</reference>
<protein>
    <submittedName>
        <fullName evidence="1">Uncharacterized protein</fullName>
    </submittedName>
</protein>
<evidence type="ECO:0000313" key="1">
    <source>
        <dbReference type="EMBL" id="CAB4132001.1"/>
    </source>
</evidence>
<sequence>MKIEFNSTVGDDIPVTVIGNYELPDNSVGYWGSFDIENIYLKCDVKRESDIQSLIPINSTWRRLESEGMRDGESVAQVKTRR</sequence>
<organism evidence="1">
    <name type="scientific">uncultured Caudovirales phage</name>
    <dbReference type="NCBI Taxonomy" id="2100421"/>
    <lineage>
        <taxon>Viruses</taxon>
        <taxon>Duplodnaviria</taxon>
        <taxon>Heunggongvirae</taxon>
        <taxon>Uroviricota</taxon>
        <taxon>Caudoviricetes</taxon>
        <taxon>Peduoviridae</taxon>
        <taxon>Maltschvirus</taxon>
        <taxon>Maltschvirus maltsch</taxon>
    </lineage>
</organism>
<name>A0A6J5LCK7_9CAUD</name>
<accession>A0A6J5LCK7</accession>
<gene>
    <name evidence="1" type="ORF">UFOVP138_8</name>
</gene>